<feature type="transmembrane region" description="Helical" evidence="6">
    <location>
        <begin position="62"/>
        <end position="85"/>
    </location>
</feature>
<dbReference type="EMBL" id="JAFBBU010000001">
    <property type="protein sequence ID" value="MBM7473392.1"/>
    <property type="molecule type" value="Genomic_DNA"/>
</dbReference>
<name>A0ABS2L8I8_9MICO</name>
<keyword evidence="6" id="KW-0645">Protease</keyword>
<evidence type="ECO:0000256" key="1">
    <source>
        <dbReference type="ARBA" id="ARBA00000677"/>
    </source>
</evidence>
<comment type="catalytic activity">
    <reaction evidence="1 6">
        <text>Cleavage of hydrophobic, N-terminal signal or leader sequences from secreted and periplasmic proteins.</text>
        <dbReference type="EC" id="3.4.21.89"/>
    </reaction>
</comment>
<evidence type="ECO:0000256" key="2">
    <source>
        <dbReference type="ARBA" id="ARBA00004401"/>
    </source>
</evidence>
<dbReference type="SUPFAM" id="SSF51306">
    <property type="entry name" value="LexA/Signal peptidase"/>
    <property type="match status" value="1"/>
</dbReference>
<dbReference type="GO" id="GO:0009003">
    <property type="term" value="F:signal peptidase activity"/>
    <property type="evidence" value="ECO:0007669"/>
    <property type="project" value="UniProtKB-EC"/>
</dbReference>
<feature type="domain" description="Peptidase S26" evidence="7">
    <location>
        <begin position="66"/>
        <end position="238"/>
    </location>
</feature>
<evidence type="ECO:0000256" key="5">
    <source>
        <dbReference type="ARBA" id="ARBA00022801"/>
    </source>
</evidence>
<dbReference type="PROSITE" id="PS00761">
    <property type="entry name" value="SPASE_I_3"/>
    <property type="match status" value="1"/>
</dbReference>
<comment type="caution">
    <text evidence="8">The sequence shown here is derived from an EMBL/GenBank/DDBJ whole genome shotgun (WGS) entry which is preliminary data.</text>
</comment>
<keyword evidence="6" id="KW-1133">Transmembrane helix</keyword>
<dbReference type="PANTHER" id="PTHR43390">
    <property type="entry name" value="SIGNAL PEPTIDASE I"/>
    <property type="match status" value="1"/>
</dbReference>
<comment type="similarity">
    <text evidence="3 6">Belongs to the peptidase S26 family.</text>
</comment>
<evidence type="ECO:0000256" key="3">
    <source>
        <dbReference type="ARBA" id="ARBA00009370"/>
    </source>
</evidence>
<keyword evidence="6" id="KW-0812">Transmembrane</keyword>
<reference evidence="8 9" key="1">
    <citation type="submission" date="2021-01" db="EMBL/GenBank/DDBJ databases">
        <title>Sequencing the genomes of 1000 actinobacteria strains.</title>
        <authorList>
            <person name="Klenk H.-P."/>
        </authorList>
    </citation>
    <scope>NUCLEOTIDE SEQUENCE [LARGE SCALE GENOMIC DNA]</scope>
    <source>
        <strain evidence="8 9">DSM 13057</strain>
    </source>
</reference>
<evidence type="ECO:0000313" key="9">
    <source>
        <dbReference type="Proteomes" id="UP000776164"/>
    </source>
</evidence>
<dbReference type="InterPro" id="IPR000223">
    <property type="entry name" value="Pept_S26A_signal_pept_1"/>
</dbReference>
<sequence>MTGIGEESGRDSVVGAPKVGNLAGDAGGVAAGAGAAGGGSSASGGRGARGKRTGIRRITGSFWFNVVAAFVVLALVQAFVVKLYYVPSGSMQQTLAIGDRILVDRVSLDFGDPHAGDVVVFTASDLWGEKAPAPSNPLVYAVKWLGGVFGVGQSLDHTLVKRVIAGPGQTVSCCDKQGHLLVDGQPIDEPYVFQDFEFQAGSLDCSTVPASQRCFGGVTVPGGEYFVLGDHRSNSNDSIAGCRGRDPAVPVTVSGAAPGAAEDSCLKMVGRADVVGRAFVVVLPPGHWGGL</sequence>
<evidence type="ECO:0000313" key="8">
    <source>
        <dbReference type="EMBL" id="MBM7473392.1"/>
    </source>
</evidence>
<organism evidence="8 9">
    <name type="scientific">Subtercola frigoramans</name>
    <dbReference type="NCBI Taxonomy" id="120298"/>
    <lineage>
        <taxon>Bacteria</taxon>
        <taxon>Bacillati</taxon>
        <taxon>Actinomycetota</taxon>
        <taxon>Actinomycetes</taxon>
        <taxon>Micrococcales</taxon>
        <taxon>Microbacteriaceae</taxon>
        <taxon>Subtercola</taxon>
    </lineage>
</organism>
<gene>
    <name evidence="8" type="ORF">JOE66_003026</name>
</gene>
<evidence type="ECO:0000259" key="7">
    <source>
        <dbReference type="Pfam" id="PF10502"/>
    </source>
</evidence>
<dbReference type="InterPro" id="IPR019533">
    <property type="entry name" value="Peptidase_S26"/>
</dbReference>
<dbReference type="Gene3D" id="2.10.109.10">
    <property type="entry name" value="Umud Fragment, subunit A"/>
    <property type="match status" value="1"/>
</dbReference>
<dbReference type="InterPro" id="IPR036286">
    <property type="entry name" value="LexA/Signal_pep-like_sf"/>
</dbReference>
<dbReference type="NCBIfam" id="TIGR02227">
    <property type="entry name" value="sigpep_I_bact"/>
    <property type="match status" value="1"/>
</dbReference>
<dbReference type="Pfam" id="PF10502">
    <property type="entry name" value="Peptidase_S26"/>
    <property type="match status" value="1"/>
</dbReference>
<dbReference type="Proteomes" id="UP000776164">
    <property type="component" value="Unassembled WGS sequence"/>
</dbReference>
<comment type="subcellular location">
    <subcellularLocation>
        <location evidence="2">Cell membrane</location>
        <topology evidence="2">Single-pass type II membrane protein</topology>
    </subcellularLocation>
    <subcellularLocation>
        <location evidence="6">Membrane</location>
        <topology evidence="6">Single-pass type II membrane protein</topology>
    </subcellularLocation>
</comment>
<keyword evidence="6" id="KW-0472">Membrane</keyword>
<evidence type="ECO:0000256" key="4">
    <source>
        <dbReference type="ARBA" id="ARBA00013208"/>
    </source>
</evidence>
<dbReference type="PRINTS" id="PR00727">
    <property type="entry name" value="LEADERPTASE"/>
</dbReference>
<protein>
    <recommendedName>
        <fullName evidence="4 6">Signal peptidase I</fullName>
        <ecNumber evidence="4 6">3.4.21.89</ecNumber>
    </recommendedName>
</protein>
<keyword evidence="5 6" id="KW-0378">Hydrolase</keyword>
<proteinExistence type="inferred from homology"/>
<keyword evidence="9" id="KW-1185">Reference proteome</keyword>
<accession>A0ABS2L8I8</accession>
<evidence type="ECO:0000256" key="6">
    <source>
        <dbReference type="RuleBase" id="RU362042"/>
    </source>
</evidence>
<dbReference type="PANTHER" id="PTHR43390:SF1">
    <property type="entry name" value="CHLOROPLAST PROCESSING PEPTIDASE"/>
    <property type="match status" value="1"/>
</dbReference>
<dbReference type="RefSeq" id="WP_205110817.1">
    <property type="nucleotide sequence ID" value="NZ_BAAAHT010000014.1"/>
</dbReference>
<dbReference type="CDD" id="cd06530">
    <property type="entry name" value="S26_SPase_I"/>
    <property type="match status" value="1"/>
</dbReference>
<dbReference type="InterPro" id="IPR019758">
    <property type="entry name" value="Pept_S26A_signal_pept_1_CS"/>
</dbReference>
<dbReference type="EC" id="3.4.21.89" evidence="4 6"/>